<feature type="domain" description="GGDEF" evidence="4">
    <location>
        <begin position="1"/>
        <end position="123"/>
    </location>
</feature>
<evidence type="ECO:0000313" key="5">
    <source>
        <dbReference type="EMBL" id="EGV51327.1"/>
    </source>
</evidence>
<accession>G2DDI3</accession>
<dbReference type="InterPro" id="IPR050469">
    <property type="entry name" value="Diguanylate_Cyclase"/>
</dbReference>
<dbReference type="GO" id="GO:1902201">
    <property type="term" value="P:negative regulation of bacterial-type flagellum-dependent cell motility"/>
    <property type="evidence" value="ECO:0007669"/>
    <property type="project" value="TreeGrafter"/>
</dbReference>
<evidence type="ECO:0000256" key="1">
    <source>
        <dbReference type="ARBA" id="ARBA00001946"/>
    </source>
</evidence>
<dbReference type="PANTHER" id="PTHR45138">
    <property type="entry name" value="REGULATORY COMPONENTS OF SENSORY TRANSDUCTION SYSTEM"/>
    <property type="match status" value="1"/>
</dbReference>
<dbReference type="NCBIfam" id="TIGR00254">
    <property type="entry name" value="GGDEF"/>
    <property type="match status" value="1"/>
</dbReference>
<comment type="caution">
    <text evidence="5">The sequence shown here is derived from an EMBL/GenBank/DDBJ whole genome shotgun (WGS) entry which is preliminary data.</text>
</comment>
<dbReference type="EMBL" id="AFOC01000041">
    <property type="protein sequence ID" value="EGV51327.1"/>
    <property type="molecule type" value="Genomic_DNA"/>
</dbReference>
<dbReference type="RefSeq" id="WP_005961700.1">
    <property type="nucleotide sequence ID" value="NZ_AFOC01000041.1"/>
</dbReference>
<dbReference type="PATRIC" id="fig|1048808.3.peg.1665"/>
<proteinExistence type="predicted"/>
<dbReference type="EC" id="2.7.7.65" evidence="2"/>
<dbReference type="Pfam" id="PF00990">
    <property type="entry name" value="GGDEF"/>
    <property type="match status" value="1"/>
</dbReference>
<evidence type="ECO:0000313" key="6">
    <source>
        <dbReference type="Proteomes" id="UP000004491"/>
    </source>
</evidence>
<organism evidence="5 6">
    <name type="scientific">endosymbiont of Riftia pachyptila</name>
    <name type="common">vent Ph05</name>
    <dbReference type="NCBI Taxonomy" id="1048808"/>
    <lineage>
        <taxon>Bacteria</taxon>
        <taxon>Pseudomonadati</taxon>
        <taxon>Pseudomonadota</taxon>
        <taxon>Gammaproteobacteria</taxon>
        <taxon>sulfur-oxidizing symbionts</taxon>
    </lineage>
</organism>
<sequence>MFDIDHFKRINDNHGHDVGDRVLQEAVAVVQKRIRKSDVLARWGGEEFMIITPLADLAVVETVAEDLRKAIAQHQFPQVGRITASFGASMLHPDDDARALIKRVDQALYRSKREGRNRTTVSP</sequence>
<dbReference type="InterPro" id="IPR000160">
    <property type="entry name" value="GGDEF_dom"/>
</dbReference>
<comment type="catalytic activity">
    <reaction evidence="3">
        <text>2 GTP = 3',3'-c-di-GMP + 2 diphosphate</text>
        <dbReference type="Rhea" id="RHEA:24898"/>
        <dbReference type="ChEBI" id="CHEBI:33019"/>
        <dbReference type="ChEBI" id="CHEBI:37565"/>
        <dbReference type="ChEBI" id="CHEBI:58805"/>
        <dbReference type="EC" id="2.7.7.65"/>
    </reaction>
</comment>
<keyword evidence="6" id="KW-1185">Reference proteome</keyword>
<comment type="cofactor">
    <cofactor evidence="1">
        <name>Mg(2+)</name>
        <dbReference type="ChEBI" id="CHEBI:18420"/>
    </cofactor>
</comment>
<dbReference type="CDD" id="cd01949">
    <property type="entry name" value="GGDEF"/>
    <property type="match status" value="1"/>
</dbReference>
<dbReference type="SUPFAM" id="SSF55073">
    <property type="entry name" value="Nucleotide cyclase"/>
    <property type="match status" value="1"/>
</dbReference>
<dbReference type="InterPro" id="IPR029787">
    <property type="entry name" value="Nucleotide_cyclase"/>
</dbReference>
<dbReference type="PANTHER" id="PTHR45138:SF9">
    <property type="entry name" value="DIGUANYLATE CYCLASE DGCM-RELATED"/>
    <property type="match status" value="1"/>
</dbReference>
<dbReference type="Gene3D" id="3.30.70.270">
    <property type="match status" value="1"/>
</dbReference>
<name>G2DDI3_9GAMM</name>
<protein>
    <recommendedName>
        <fullName evidence="2">diguanylate cyclase</fullName>
        <ecNumber evidence="2">2.7.7.65</ecNumber>
    </recommendedName>
</protein>
<dbReference type="GO" id="GO:0043709">
    <property type="term" value="P:cell adhesion involved in single-species biofilm formation"/>
    <property type="evidence" value="ECO:0007669"/>
    <property type="project" value="TreeGrafter"/>
</dbReference>
<dbReference type="SMART" id="SM00267">
    <property type="entry name" value="GGDEF"/>
    <property type="match status" value="1"/>
</dbReference>
<dbReference type="AlphaFoldDB" id="G2DDI3"/>
<dbReference type="GO" id="GO:0052621">
    <property type="term" value="F:diguanylate cyclase activity"/>
    <property type="evidence" value="ECO:0007669"/>
    <property type="project" value="UniProtKB-EC"/>
</dbReference>
<evidence type="ECO:0000256" key="2">
    <source>
        <dbReference type="ARBA" id="ARBA00012528"/>
    </source>
</evidence>
<gene>
    <name evidence="5" type="ORF">Rifp1Sym_bn00190</name>
</gene>
<dbReference type="PROSITE" id="PS50887">
    <property type="entry name" value="GGDEF"/>
    <property type="match status" value="1"/>
</dbReference>
<evidence type="ECO:0000256" key="3">
    <source>
        <dbReference type="ARBA" id="ARBA00034247"/>
    </source>
</evidence>
<dbReference type="GO" id="GO:0005886">
    <property type="term" value="C:plasma membrane"/>
    <property type="evidence" value="ECO:0007669"/>
    <property type="project" value="TreeGrafter"/>
</dbReference>
<dbReference type="InterPro" id="IPR043128">
    <property type="entry name" value="Rev_trsase/Diguanyl_cyclase"/>
</dbReference>
<dbReference type="FunFam" id="3.30.70.270:FF:000001">
    <property type="entry name" value="Diguanylate cyclase domain protein"/>
    <property type="match status" value="1"/>
</dbReference>
<evidence type="ECO:0000259" key="4">
    <source>
        <dbReference type="PROSITE" id="PS50887"/>
    </source>
</evidence>
<dbReference type="Proteomes" id="UP000004491">
    <property type="component" value="Unassembled WGS sequence"/>
</dbReference>
<reference evidence="5" key="1">
    <citation type="journal article" date="2011" name="ISME J.">
        <title>The endosymbionts of the deep-sea tubeworms Riftia pachyptila and Tevnia jerichonana share an identical physiology as revealed by proteogenomic analyses.</title>
        <authorList>
            <person name="Gardebrecht A."/>
            <person name="Markert S."/>
            <person name="Felbeck H."/>
            <person name="Thuermer A."/>
            <person name="Albrecht D."/>
            <person name="Wollherr A."/>
            <person name="Kabisch J."/>
            <person name="Lehmann R."/>
            <person name="Daniel R."/>
            <person name="Liesegang H."/>
            <person name="Hecker M."/>
            <person name="Sievert S.M."/>
            <person name="Schweder T."/>
        </authorList>
    </citation>
    <scope>NUCLEOTIDE SEQUENCE [LARGE SCALE GENOMIC DNA]</scope>
</reference>